<keyword evidence="1" id="KW-0472">Membrane</keyword>
<name>A0A2W2AQI9_9HYPH</name>
<dbReference type="EMBL" id="QKVK01000008">
    <property type="protein sequence ID" value="PZF75882.1"/>
    <property type="molecule type" value="Genomic_DNA"/>
</dbReference>
<dbReference type="Pfam" id="PF07331">
    <property type="entry name" value="TctB"/>
    <property type="match status" value="1"/>
</dbReference>
<keyword evidence="1" id="KW-0812">Transmembrane</keyword>
<gene>
    <name evidence="3" type="ORF">DK847_16815</name>
</gene>
<evidence type="ECO:0000313" key="3">
    <source>
        <dbReference type="EMBL" id="PZF75882.1"/>
    </source>
</evidence>
<proteinExistence type="predicted"/>
<organism evidence="3 4">
    <name type="scientific">Aestuariivirga litoralis</name>
    <dbReference type="NCBI Taxonomy" id="2650924"/>
    <lineage>
        <taxon>Bacteria</taxon>
        <taxon>Pseudomonadati</taxon>
        <taxon>Pseudomonadota</taxon>
        <taxon>Alphaproteobacteria</taxon>
        <taxon>Hyphomicrobiales</taxon>
        <taxon>Aestuariivirgaceae</taxon>
        <taxon>Aestuariivirga</taxon>
    </lineage>
</organism>
<dbReference type="AlphaFoldDB" id="A0A2W2AQI9"/>
<evidence type="ECO:0000256" key="1">
    <source>
        <dbReference type="SAM" id="Phobius"/>
    </source>
</evidence>
<feature type="transmembrane region" description="Helical" evidence="1">
    <location>
        <begin position="78"/>
        <end position="95"/>
    </location>
</feature>
<comment type="caution">
    <text evidence="3">The sequence shown here is derived from an EMBL/GenBank/DDBJ whole genome shotgun (WGS) entry which is preliminary data.</text>
</comment>
<accession>A0A2W2AQI9</accession>
<dbReference type="InterPro" id="IPR009936">
    <property type="entry name" value="DUF1468"/>
</dbReference>
<dbReference type="Proteomes" id="UP000248795">
    <property type="component" value="Unassembled WGS sequence"/>
</dbReference>
<keyword evidence="4" id="KW-1185">Reference proteome</keyword>
<evidence type="ECO:0000259" key="2">
    <source>
        <dbReference type="Pfam" id="PF07331"/>
    </source>
</evidence>
<protein>
    <submittedName>
        <fullName evidence="3">Tripartite tricarboxylate transporter TctB family protein</fullName>
    </submittedName>
</protein>
<feature type="transmembrane region" description="Helical" evidence="1">
    <location>
        <begin position="101"/>
        <end position="118"/>
    </location>
</feature>
<feature type="transmembrane region" description="Helical" evidence="1">
    <location>
        <begin position="45"/>
        <end position="66"/>
    </location>
</feature>
<feature type="transmembrane region" description="Helical" evidence="1">
    <location>
        <begin position="125"/>
        <end position="147"/>
    </location>
</feature>
<reference evidence="4" key="1">
    <citation type="submission" date="2018-06" db="EMBL/GenBank/DDBJ databases">
        <title>Aestuariibacter litoralis strain KCTC 52945T.</title>
        <authorList>
            <person name="Li X."/>
            <person name="Salam N."/>
            <person name="Li J.-L."/>
            <person name="Chen Y.-M."/>
            <person name="Yang Z.-W."/>
            <person name="Zhang L.-Y."/>
            <person name="Han M.-X."/>
            <person name="Xiao M."/>
            <person name="Li W.-J."/>
        </authorList>
    </citation>
    <scope>NUCLEOTIDE SEQUENCE [LARGE SCALE GENOMIC DNA]</scope>
    <source>
        <strain evidence="4">KCTC 52945</strain>
    </source>
</reference>
<sequence>MNGSRSRSLAGLLIGLGLIAIAAVIAVDAMHMRVPPVHARVGPRVFPLLVSCGLALSGAAIAWQAWTRTFLVEAQDTDWGAVAIIAAGLVLQINLLKPLGFIPAAIILFMAVSFAFGSRRFLRDGVVAVVLASVTYLAFTRLLGLQLPPGVLKGLL</sequence>
<feature type="domain" description="DUF1468" evidence="2">
    <location>
        <begin position="13"/>
        <end position="148"/>
    </location>
</feature>
<evidence type="ECO:0000313" key="4">
    <source>
        <dbReference type="Proteomes" id="UP000248795"/>
    </source>
</evidence>
<keyword evidence="1" id="KW-1133">Transmembrane helix</keyword>